<evidence type="ECO:0000313" key="7">
    <source>
        <dbReference type="Proteomes" id="UP000234343"/>
    </source>
</evidence>
<dbReference type="InterPro" id="IPR037873">
    <property type="entry name" value="BamE-like"/>
</dbReference>
<accession>A0A2H5FJU8</accession>
<organism evidence="6 7">
    <name type="scientific">Legionella sainthelensi</name>
    <dbReference type="NCBI Taxonomy" id="28087"/>
    <lineage>
        <taxon>Bacteria</taxon>
        <taxon>Pseudomonadati</taxon>
        <taxon>Pseudomonadota</taxon>
        <taxon>Gammaproteobacteria</taxon>
        <taxon>Legionellales</taxon>
        <taxon>Legionellaceae</taxon>
        <taxon>Legionella</taxon>
    </lineage>
</organism>
<reference evidence="6 7" key="1">
    <citation type="submission" date="2017-12" db="EMBL/GenBank/DDBJ databases">
        <title>Legionella sainthelensi LA01-117, whole genome sequence of a clinical isolate from New Zealand.</title>
        <authorList>
            <person name="Cree S.L."/>
            <person name="Slow S."/>
            <person name="Kennedy M.A."/>
            <person name="Murdoch D.R."/>
            <person name="Biggs P.J."/>
            <person name="Anderson T."/>
        </authorList>
    </citation>
    <scope>NUCLEOTIDE SEQUENCE [LARGE SCALE GENOMIC DNA]</scope>
    <source>
        <strain evidence="6 7">LA01-117</strain>
    </source>
</reference>
<dbReference type="PANTHER" id="PTHR37482:SF1">
    <property type="entry name" value="OUTER MEMBRANE PROTEIN ASSEMBLY FACTOR BAME"/>
    <property type="match status" value="1"/>
</dbReference>
<keyword evidence="2 4" id="KW-0472">Membrane</keyword>
<dbReference type="EMBL" id="CP025491">
    <property type="protein sequence ID" value="AUH71813.1"/>
    <property type="molecule type" value="Genomic_DNA"/>
</dbReference>
<dbReference type="PANTHER" id="PTHR37482">
    <property type="entry name" value="OUTER MEMBRANE PROTEIN ASSEMBLY FACTOR BAME"/>
    <property type="match status" value="1"/>
</dbReference>
<comment type="subcellular location">
    <subcellularLocation>
        <location evidence="4">Cell outer membrane</location>
    </subcellularLocation>
</comment>
<evidence type="ECO:0000313" key="6">
    <source>
        <dbReference type="EMBL" id="AUH71813.1"/>
    </source>
</evidence>
<comment type="function">
    <text evidence="4">Part of the outer membrane protein assembly complex, which is involved in assembly and insertion of beta-barrel proteins into the outer membrane.</text>
</comment>
<evidence type="ECO:0000256" key="4">
    <source>
        <dbReference type="HAMAP-Rule" id="MF_00925"/>
    </source>
</evidence>
<evidence type="ECO:0000256" key="1">
    <source>
        <dbReference type="ARBA" id="ARBA00022729"/>
    </source>
</evidence>
<dbReference type="HAMAP" id="MF_00925">
    <property type="entry name" value="OM_assembly_BamE"/>
    <property type="match status" value="1"/>
</dbReference>
<keyword evidence="1 4" id="KW-0732">Signal</keyword>
<dbReference type="GO" id="GO:0051205">
    <property type="term" value="P:protein insertion into membrane"/>
    <property type="evidence" value="ECO:0007669"/>
    <property type="project" value="UniProtKB-UniRule"/>
</dbReference>
<gene>
    <name evidence="4" type="primary">bamE</name>
    <name evidence="6" type="ORF">CAB17_06840</name>
</gene>
<keyword evidence="3 4" id="KW-0998">Cell outer membrane</keyword>
<dbReference type="Gene3D" id="3.30.1450.10">
    <property type="match status" value="1"/>
</dbReference>
<evidence type="ECO:0000256" key="2">
    <source>
        <dbReference type="ARBA" id="ARBA00023136"/>
    </source>
</evidence>
<dbReference type="InterPro" id="IPR026592">
    <property type="entry name" value="BamE"/>
</dbReference>
<evidence type="ECO:0000256" key="3">
    <source>
        <dbReference type="ARBA" id="ARBA00023237"/>
    </source>
</evidence>
<dbReference type="GO" id="GO:0043165">
    <property type="term" value="P:Gram-negative-bacterium-type cell outer membrane assembly"/>
    <property type="evidence" value="ECO:0007669"/>
    <property type="project" value="UniProtKB-UniRule"/>
</dbReference>
<dbReference type="InterPro" id="IPR007450">
    <property type="entry name" value="BamE_dom"/>
</dbReference>
<name>A0A2H5FJU8_9GAMM</name>
<dbReference type="Proteomes" id="UP000234343">
    <property type="component" value="Chromosome"/>
</dbReference>
<dbReference type="Pfam" id="PF04355">
    <property type="entry name" value="BamE"/>
    <property type="match status" value="1"/>
</dbReference>
<evidence type="ECO:0000259" key="5">
    <source>
        <dbReference type="Pfam" id="PF04355"/>
    </source>
</evidence>
<dbReference type="KEGG" id="lsh:CAB17_06840"/>
<dbReference type="GO" id="GO:0030674">
    <property type="term" value="F:protein-macromolecule adaptor activity"/>
    <property type="evidence" value="ECO:0007669"/>
    <property type="project" value="TreeGrafter"/>
</dbReference>
<sequence length="131" mass="14859">MAKFFMIGKKMRIIIFLLGIACTLTLTQCTSFDLSRRVVQQGNLLPKATLDRLKIGMSKNEVAILLGTSLLSPVFNHDRWDYAYTWRRGHGPITMSTVSLYFHNDRLARVERDKLNPGVGIALAHPDINQE</sequence>
<dbReference type="GO" id="GO:1990063">
    <property type="term" value="C:Bam protein complex"/>
    <property type="evidence" value="ECO:0007669"/>
    <property type="project" value="TreeGrafter"/>
</dbReference>
<dbReference type="AlphaFoldDB" id="A0A2H5FJU8"/>
<proteinExistence type="inferred from homology"/>
<protein>
    <recommendedName>
        <fullName evidence="4">Outer membrane protein assembly factor BamE</fullName>
    </recommendedName>
</protein>
<comment type="subunit">
    <text evidence="4">Part of the Bam complex.</text>
</comment>
<comment type="similarity">
    <text evidence="4">Belongs to the BamE family.</text>
</comment>
<feature type="domain" description="Outer membrane protein assembly factor BamE" evidence="5">
    <location>
        <begin position="42"/>
        <end position="110"/>
    </location>
</feature>
<keyword evidence="7" id="KW-1185">Reference proteome</keyword>